<accession>A0A022WC94</accession>
<gene>
    <name evidence="1" type="ORF">H103_01606</name>
</gene>
<evidence type="ECO:0000313" key="1">
    <source>
        <dbReference type="EMBL" id="EZF55982.1"/>
    </source>
</evidence>
<protein>
    <submittedName>
        <fullName evidence="1">Uncharacterized protein</fullName>
    </submittedName>
</protein>
<dbReference type="AlphaFoldDB" id="A0A022WC94"/>
<reference evidence="1" key="1">
    <citation type="submission" date="2014-02" db="EMBL/GenBank/DDBJ databases">
        <title>The Genome Sequence of Trichophyton rubrum (morphotype fischeri) CBS 288.86.</title>
        <authorList>
            <consortium name="The Broad Institute Genomics Platform"/>
            <person name="Cuomo C.A."/>
            <person name="White T.C."/>
            <person name="Graser Y."/>
            <person name="Martinez-Rossi N."/>
            <person name="Heitman J."/>
            <person name="Young S.K."/>
            <person name="Zeng Q."/>
            <person name="Gargeya S."/>
            <person name="Abouelleil A."/>
            <person name="Alvarado L."/>
            <person name="Chapman S.B."/>
            <person name="Gainer-Dewar J."/>
            <person name="Goldberg J."/>
            <person name="Griggs A."/>
            <person name="Gujja S."/>
            <person name="Hansen M."/>
            <person name="Howarth C."/>
            <person name="Imamovic A."/>
            <person name="Larimer J."/>
            <person name="Martinez D."/>
            <person name="Murphy C."/>
            <person name="Pearson M.D."/>
            <person name="Persinoti G."/>
            <person name="Poon T."/>
            <person name="Priest M."/>
            <person name="Roberts A.D."/>
            <person name="Saif S."/>
            <person name="Shea T.D."/>
            <person name="Sykes S.N."/>
            <person name="Wortman J."/>
            <person name="Nusbaum C."/>
            <person name="Birren B."/>
        </authorList>
    </citation>
    <scope>NUCLEOTIDE SEQUENCE [LARGE SCALE GENOMIC DNA]</scope>
    <source>
        <strain evidence="1">CBS 288.86</strain>
    </source>
</reference>
<organism evidence="1">
    <name type="scientific">Trichophyton rubrum CBS 288.86</name>
    <dbReference type="NCBI Taxonomy" id="1215330"/>
    <lineage>
        <taxon>Eukaryota</taxon>
        <taxon>Fungi</taxon>
        <taxon>Dikarya</taxon>
        <taxon>Ascomycota</taxon>
        <taxon>Pezizomycotina</taxon>
        <taxon>Eurotiomycetes</taxon>
        <taxon>Eurotiomycetidae</taxon>
        <taxon>Onygenales</taxon>
        <taxon>Arthrodermataceae</taxon>
        <taxon>Trichophyton</taxon>
    </lineage>
</organism>
<sequence>MLPCSKLRNELNLIGFLTIAHLFRSSTHVRHHCLLYAFHGRTQKDEWHWALTAKPVMTDMPHCGRPRKPRPLICGSYTTNVIFHSLVFCWLTELITGARYYVAK</sequence>
<proteinExistence type="predicted"/>
<dbReference type="HOGENOM" id="CLU_2251986_0_0_1"/>
<dbReference type="EMBL" id="KK207732">
    <property type="protein sequence ID" value="EZF55982.1"/>
    <property type="molecule type" value="Genomic_DNA"/>
</dbReference>
<name>A0A022WC94_TRIRU</name>
<dbReference type="Proteomes" id="UP000023758">
    <property type="component" value="Unassembled WGS sequence"/>
</dbReference>